<sequence length="58" mass="6708">MSQHPQILQVHTESLKFCVFEYLMVSWVRESSTNAEDCVAMTIVDSYKLRNAISAENR</sequence>
<proteinExistence type="predicted"/>
<evidence type="ECO:0000313" key="1">
    <source>
        <dbReference type="EMBL" id="KAJ1361388.1"/>
    </source>
</evidence>
<keyword evidence="2" id="KW-1185">Reference proteome</keyword>
<dbReference type="EMBL" id="JAHQIW010004194">
    <property type="protein sequence ID" value="KAJ1361388.1"/>
    <property type="molecule type" value="Genomic_DNA"/>
</dbReference>
<evidence type="ECO:0000313" key="2">
    <source>
        <dbReference type="Proteomes" id="UP001196413"/>
    </source>
</evidence>
<accession>A0AAD5MRJ1</accession>
<name>A0AAD5MRJ1_PARTN</name>
<protein>
    <submittedName>
        <fullName evidence="1">Uncharacterized protein</fullName>
    </submittedName>
</protein>
<dbReference type="Proteomes" id="UP001196413">
    <property type="component" value="Unassembled WGS sequence"/>
</dbReference>
<reference evidence="1" key="1">
    <citation type="submission" date="2021-06" db="EMBL/GenBank/DDBJ databases">
        <title>Parelaphostrongylus tenuis whole genome reference sequence.</title>
        <authorList>
            <person name="Garwood T.J."/>
            <person name="Larsen P.A."/>
            <person name="Fountain-Jones N.M."/>
            <person name="Garbe J.R."/>
            <person name="Macchietto M.G."/>
            <person name="Kania S.A."/>
            <person name="Gerhold R.W."/>
            <person name="Richards J.E."/>
            <person name="Wolf T.M."/>
        </authorList>
    </citation>
    <scope>NUCLEOTIDE SEQUENCE</scope>
    <source>
        <strain evidence="1">MNPRO001-30</strain>
        <tissue evidence="1">Meninges</tissue>
    </source>
</reference>
<organism evidence="1 2">
    <name type="scientific">Parelaphostrongylus tenuis</name>
    <name type="common">Meningeal worm</name>
    <dbReference type="NCBI Taxonomy" id="148309"/>
    <lineage>
        <taxon>Eukaryota</taxon>
        <taxon>Metazoa</taxon>
        <taxon>Ecdysozoa</taxon>
        <taxon>Nematoda</taxon>
        <taxon>Chromadorea</taxon>
        <taxon>Rhabditida</taxon>
        <taxon>Rhabditina</taxon>
        <taxon>Rhabditomorpha</taxon>
        <taxon>Strongyloidea</taxon>
        <taxon>Metastrongylidae</taxon>
        <taxon>Parelaphostrongylus</taxon>
    </lineage>
</organism>
<gene>
    <name evidence="1" type="ORF">KIN20_020623</name>
</gene>
<dbReference type="AlphaFoldDB" id="A0AAD5MRJ1"/>
<comment type="caution">
    <text evidence="1">The sequence shown here is derived from an EMBL/GenBank/DDBJ whole genome shotgun (WGS) entry which is preliminary data.</text>
</comment>